<sequence>MAHAVYLGLGTNLGDKEHNLRIAIDRIGEKVGAVVRRSSFLVTEPWGFCSDNTFVNAVIMAETQLSPIEVLHATQQIERDMGRTMKSVGGEYHDRVIDIDILLYDDIILETEELTIPHPLMYERDFVMTPLREIMAKKE</sequence>
<dbReference type="EC" id="2.7.6.3" evidence="1"/>
<dbReference type="EMBL" id="SRZC01000015">
    <property type="protein sequence ID" value="TGX81546.1"/>
    <property type="molecule type" value="Genomic_DNA"/>
</dbReference>
<comment type="caution">
    <text evidence="1">The sequence shown here is derived from an EMBL/GenBank/DDBJ whole genome shotgun (WGS) entry which is preliminary data.</text>
</comment>
<keyword evidence="1" id="KW-0808">Transferase</keyword>
<organism evidence="1 2">
    <name type="scientific">Palleniella muris</name>
    <dbReference type="NCBI Taxonomy" id="3038145"/>
    <lineage>
        <taxon>Bacteria</taxon>
        <taxon>Pseudomonadati</taxon>
        <taxon>Bacteroidota</taxon>
        <taxon>Bacteroidia</taxon>
        <taxon>Bacteroidales</taxon>
        <taxon>Prevotellaceae</taxon>
        <taxon>Palleniella</taxon>
    </lineage>
</organism>
<name>A0AC61QP02_9BACT</name>
<dbReference type="Proteomes" id="UP000308886">
    <property type="component" value="Unassembled WGS sequence"/>
</dbReference>
<evidence type="ECO:0000313" key="2">
    <source>
        <dbReference type="Proteomes" id="UP000308886"/>
    </source>
</evidence>
<proteinExistence type="predicted"/>
<evidence type="ECO:0000313" key="1">
    <source>
        <dbReference type="EMBL" id="TGX81546.1"/>
    </source>
</evidence>
<gene>
    <name evidence="1" type="primary">folK</name>
    <name evidence="1" type="ORF">E5358_09610</name>
</gene>
<reference evidence="1" key="1">
    <citation type="submission" date="2019-04" db="EMBL/GenBank/DDBJ databases">
        <title>Microbes associate with the intestines of laboratory mice.</title>
        <authorList>
            <person name="Navarre W."/>
            <person name="Wong E."/>
            <person name="Huang K."/>
            <person name="Tropini C."/>
            <person name="Ng K."/>
            <person name="Yu B."/>
        </authorList>
    </citation>
    <scope>NUCLEOTIDE SEQUENCE</scope>
    <source>
        <strain evidence="1">NM73_A23</strain>
    </source>
</reference>
<accession>A0AC61QP02</accession>
<keyword evidence="2" id="KW-1185">Reference proteome</keyword>
<protein>
    <submittedName>
        <fullName evidence="1">2-amino-4-hydroxy-6-hydroxymethyldihydropteridine diphosphokinase</fullName>
        <ecNumber evidence="1">2.7.6.3</ecNumber>
    </submittedName>
</protein>